<accession>A0AA37WU40</accession>
<gene>
    <name evidence="1" type="ORF">GCM10007890_48490</name>
</gene>
<evidence type="ECO:0000313" key="1">
    <source>
        <dbReference type="EMBL" id="GLS72834.1"/>
    </source>
</evidence>
<proteinExistence type="predicted"/>
<comment type="caution">
    <text evidence="1">The sequence shown here is derived from an EMBL/GenBank/DDBJ whole genome shotgun (WGS) entry which is preliminary data.</text>
</comment>
<protein>
    <submittedName>
        <fullName evidence="1">Uncharacterized protein</fullName>
    </submittedName>
</protein>
<evidence type="ECO:0000313" key="2">
    <source>
        <dbReference type="Proteomes" id="UP001157440"/>
    </source>
</evidence>
<name>A0AA37WU40_9HYPH</name>
<dbReference type="Proteomes" id="UP001157440">
    <property type="component" value="Unassembled WGS sequence"/>
</dbReference>
<sequence>MRAGEADPHSPPRHAPDRLGVLRIGELAIRKSDAARRLRHLGGHEGLFGSVVI</sequence>
<keyword evidence="2" id="KW-1185">Reference proteome</keyword>
<organism evidence="1 2">
    <name type="scientific">Methylobacterium tardum</name>
    <dbReference type="NCBI Taxonomy" id="374432"/>
    <lineage>
        <taxon>Bacteria</taxon>
        <taxon>Pseudomonadati</taxon>
        <taxon>Pseudomonadota</taxon>
        <taxon>Alphaproteobacteria</taxon>
        <taxon>Hyphomicrobiales</taxon>
        <taxon>Methylobacteriaceae</taxon>
        <taxon>Methylobacterium</taxon>
    </lineage>
</organism>
<dbReference type="AlphaFoldDB" id="A0AA37WU40"/>
<dbReference type="EMBL" id="BSPL01000023">
    <property type="protein sequence ID" value="GLS72834.1"/>
    <property type="molecule type" value="Genomic_DNA"/>
</dbReference>
<reference evidence="2" key="1">
    <citation type="journal article" date="2019" name="Int. J. Syst. Evol. Microbiol.">
        <title>The Global Catalogue of Microorganisms (GCM) 10K type strain sequencing project: providing services to taxonomists for standard genome sequencing and annotation.</title>
        <authorList>
            <consortium name="The Broad Institute Genomics Platform"/>
            <consortium name="The Broad Institute Genome Sequencing Center for Infectious Disease"/>
            <person name="Wu L."/>
            <person name="Ma J."/>
        </authorList>
    </citation>
    <scope>NUCLEOTIDE SEQUENCE [LARGE SCALE GENOMIC DNA]</scope>
    <source>
        <strain evidence="2">NBRC 103632</strain>
    </source>
</reference>